<dbReference type="OrthoDB" id="9977870at2759"/>
<reference evidence="2" key="1">
    <citation type="submission" date="2018-05" db="EMBL/GenBank/DDBJ databases">
        <title>Draft genome sequence of Stemphylium lycopersici strain CIDEFI 213.</title>
        <authorList>
            <person name="Medina R."/>
            <person name="Franco M.E.E."/>
            <person name="Lucentini C.G."/>
            <person name="Saparrat M.C.N."/>
            <person name="Balatti P.A."/>
        </authorList>
    </citation>
    <scope>NUCLEOTIDE SEQUENCE [LARGE SCALE GENOMIC DNA]</scope>
    <source>
        <strain evidence="2">CIDEFI 213</strain>
    </source>
</reference>
<dbReference type="Proteomes" id="UP000249619">
    <property type="component" value="Unassembled WGS sequence"/>
</dbReference>
<evidence type="ECO:0000313" key="2">
    <source>
        <dbReference type="Proteomes" id="UP000249619"/>
    </source>
</evidence>
<dbReference type="AlphaFoldDB" id="A0A364MVT1"/>
<sequence>MPGLRLRRANAAKKLVLAANDSGKAKDIDARMRMGLKHQFCFVCMQPWDEMGFHEGFGCPLYGDPRRGYDGEGYEKSKRGLHRDTGYSREGIDRFGRHRLGHLVGNQQFDDRLDAHAEAWQEDQDYEYYDGGPIGLREEDDYPAANNNEEAHRLDEVFMENPHPYECRCAECNALVQRLRNLFREQEEPVEVEEDHPLGRAGGAVVATADLTLEAHQVYPTNGEANAGQERVGQADLDEQFAELVELTRRQVLFNNDNLIDREAPGVAAAAGAPRNVLSLAASWSRRHWNDINVVEIRLAEPGPQQHQRISPPSDAVRRELRLRQRVPLLGPNPNPGTGLVDFEVPTFRQIDCDHSWHREYLCYTQFNYVMCPGCCYIAEDWVNCCATCGLVACDSCSNGFTSSSLRWLDEIENRVGVIIWAESGAVPYKLEHLRSRELRHVDMWGGCDASALGLATMMDLWEERYKECHPFMDQNFGIKLMFEELERGMRREYWPVAEENVGLLGFTMTFDLATNPYAPLLWDDEF</sequence>
<accession>A0A364MVT1</accession>
<evidence type="ECO:0000313" key="1">
    <source>
        <dbReference type="EMBL" id="RAR04883.1"/>
    </source>
</evidence>
<organism evidence="1 2">
    <name type="scientific">Stemphylium lycopersici</name>
    <name type="common">Tomato gray leaf spot disease fungus</name>
    <name type="synonym">Thyrospora lycopersici</name>
    <dbReference type="NCBI Taxonomy" id="183478"/>
    <lineage>
        <taxon>Eukaryota</taxon>
        <taxon>Fungi</taxon>
        <taxon>Dikarya</taxon>
        <taxon>Ascomycota</taxon>
        <taxon>Pezizomycotina</taxon>
        <taxon>Dothideomycetes</taxon>
        <taxon>Pleosporomycetidae</taxon>
        <taxon>Pleosporales</taxon>
        <taxon>Pleosporineae</taxon>
        <taxon>Pleosporaceae</taxon>
        <taxon>Stemphylium</taxon>
    </lineage>
</organism>
<dbReference type="STRING" id="183478.A0A364MVT1"/>
<keyword evidence="2" id="KW-1185">Reference proteome</keyword>
<dbReference type="EMBL" id="QGDH01000145">
    <property type="protein sequence ID" value="RAR04883.1"/>
    <property type="molecule type" value="Genomic_DNA"/>
</dbReference>
<comment type="caution">
    <text evidence="1">The sequence shown here is derived from an EMBL/GenBank/DDBJ whole genome shotgun (WGS) entry which is preliminary data.</text>
</comment>
<protein>
    <submittedName>
        <fullName evidence="1">RING finger domain containing protein</fullName>
    </submittedName>
</protein>
<proteinExistence type="predicted"/>
<name>A0A364MVT1_STELY</name>
<gene>
    <name evidence="1" type="ORF">DDE83_007658</name>
</gene>